<feature type="signal peptide" evidence="6">
    <location>
        <begin position="1"/>
        <end position="30"/>
    </location>
</feature>
<evidence type="ECO:0000256" key="1">
    <source>
        <dbReference type="ARBA" id="ARBA00007664"/>
    </source>
</evidence>
<dbReference type="InterPro" id="IPR043504">
    <property type="entry name" value="Peptidase_S1_PA_chymotrypsin"/>
</dbReference>
<evidence type="ECO:0000313" key="7">
    <source>
        <dbReference type="EMBL" id="NRN71219.1"/>
    </source>
</evidence>
<comment type="caution">
    <text evidence="7">The sequence shown here is derived from an EMBL/GenBank/DDBJ whole genome shotgun (WGS) entry which is preliminary data.</text>
</comment>
<keyword evidence="6" id="KW-0732">Signal</keyword>
<keyword evidence="4" id="KW-0720">Serine protease</keyword>
<gene>
    <name evidence="7" type="ORF">GC106_84940</name>
</gene>
<reference evidence="7 8" key="1">
    <citation type="submission" date="2020-01" db="EMBL/GenBank/DDBJ databases">
        <title>Kibdelosporangium persica a novel Actinomycetes from a hot desert in Iran.</title>
        <authorList>
            <person name="Safaei N."/>
            <person name="Zaburannyi N."/>
            <person name="Mueller R."/>
            <person name="Wink J."/>
        </authorList>
    </citation>
    <scope>NUCLEOTIDE SEQUENCE [LARGE SCALE GENOMIC DNA]</scope>
    <source>
        <strain evidence="7 8">4NS15</strain>
    </source>
</reference>
<dbReference type="EMBL" id="JAAATY010000055">
    <property type="protein sequence ID" value="NRN71219.1"/>
    <property type="molecule type" value="Genomic_DNA"/>
</dbReference>
<organism evidence="7 8">
    <name type="scientific">Kibdelosporangium persicum</name>
    <dbReference type="NCBI Taxonomy" id="2698649"/>
    <lineage>
        <taxon>Bacteria</taxon>
        <taxon>Bacillati</taxon>
        <taxon>Actinomycetota</taxon>
        <taxon>Actinomycetes</taxon>
        <taxon>Pseudonocardiales</taxon>
        <taxon>Pseudonocardiaceae</taxon>
        <taxon>Kibdelosporangium</taxon>
    </lineage>
</organism>
<dbReference type="Proteomes" id="UP000763557">
    <property type="component" value="Unassembled WGS sequence"/>
</dbReference>
<dbReference type="InterPro" id="IPR001316">
    <property type="entry name" value="Pept_S1A_streptogrisin"/>
</dbReference>
<keyword evidence="2" id="KW-0645">Protease</keyword>
<accession>A0ABX2FJB4</accession>
<name>A0ABX2FJB4_9PSEU</name>
<protein>
    <recommendedName>
        <fullName evidence="9">Streptogrisin C</fullName>
    </recommendedName>
</protein>
<keyword evidence="3" id="KW-0378">Hydrolase</keyword>
<evidence type="ECO:0000256" key="4">
    <source>
        <dbReference type="ARBA" id="ARBA00022825"/>
    </source>
</evidence>
<dbReference type="CDD" id="cd21112">
    <property type="entry name" value="alphaLP-like"/>
    <property type="match status" value="1"/>
</dbReference>
<evidence type="ECO:0000256" key="6">
    <source>
        <dbReference type="SAM" id="SignalP"/>
    </source>
</evidence>
<sequence length="438" mass="45376">MASIRTAVGLFACAVAAAPCLVFGGSTVNADPIAASSVRANGSCVVQDDAHLRAVSTETPEGYPSHEAWVANDAAQQEVAAINRTVSATFGDPESVSAEHQLARGLIGSTIENTTRQYVVVVDPTLVDRIALQNRLTNTKLAVSVRAGCFPARELLRARSVLASQAWHPKAAAATYTYYLDAHNSTYRVSFAGHEREVGTALKEALGSLVTVEFGNRPTSAGQNILAGGRFNDAAPHYGGAQITPQLPGTGLLCTAGFTVVFSDGRPGSVTAGHCADNFVSYVSGANPYGFTEGRLRNSSQDMVRLYTLFQTYDHFIHTDPGAPVQRNVTGKANPVLNSSVCVSGSVTGARCSLTVTSLNGGTACGDGICTNGLFVASRPGNVICQPGDSGAPFYTQAANNGATIRGMLIGATPSSDTCLGHRVSQVESGLGVTVSTG</sequence>
<evidence type="ECO:0000313" key="8">
    <source>
        <dbReference type="Proteomes" id="UP000763557"/>
    </source>
</evidence>
<evidence type="ECO:0000256" key="5">
    <source>
        <dbReference type="ARBA" id="ARBA00023157"/>
    </source>
</evidence>
<comment type="similarity">
    <text evidence="1">Belongs to the peptidase S1 family.</text>
</comment>
<keyword evidence="5" id="KW-1015">Disulfide bond</keyword>
<proteinExistence type="inferred from homology"/>
<keyword evidence="8" id="KW-1185">Reference proteome</keyword>
<evidence type="ECO:0000256" key="2">
    <source>
        <dbReference type="ARBA" id="ARBA00022670"/>
    </source>
</evidence>
<dbReference type="PRINTS" id="PR00861">
    <property type="entry name" value="ALYTICPTASE"/>
</dbReference>
<feature type="chain" id="PRO_5046915466" description="Streptogrisin C" evidence="6">
    <location>
        <begin position="31"/>
        <end position="438"/>
    </location>
</feature>
<dbReference type="SUPFAM" id="SSF50494">
    <property type="entry name" value="Trypsin-like serine proteases"/>
    <property type="match status" value="1"/>
</dbReference>
<dbReference type="InterPro" id="IPR009003">
    <property type="entry name" value="Peptidase_S1_PA"/>
</dbReference>
<evidence type="ECO:0008006" key="9">
    <source>
        <dbReference type="Google" id="ProtNLM"/>
    </source>
</evidence>
<evidence type="ECO:0000256" key="3">
    <source>
        <dbReference type="ARBA" id="ARBA00022801"/>
    </source>
</evidence>
<dbReference type="Gene3D" id="2.40.10.10">
    <property type="entry name" value="Trypsin-like serine proteases"/>
    <property type="match status" value="2"/>
</dbReference>